<dbReference type="RefSeq" id="XP_002840575.1">
    <property type="nucleotide sequence ID" value="XM_002840529.1"/>
</dbReference>
<feature type="transmembrane region" description="Helical" evidence="7">
    <location>
        <begin position="26"/>
        <end position="48"/>
    </location>
</feature>
<gene>
    <name evidence="8" type="ORF">GSTUM_00009170001</name>
</gene>
<dbReference type="Proteomes" id="UP000006911">
    <property type="component" value="Unassembled WGS sequence"/>
</dbReference>
<evidence type="ECO:0000256" key="4">
    <source>
        <dbReference type="ARBA" id="ARBA00022786"/>
    </source>
</evidence>
<evidence type="ECO:0000256" key="6">
    <source>
        <dbReference type="SAM" id="MobiDB-lite"/>
    </source>
</evidence>
<evidence type="ECO:0000313" key="8">
    <source>
        <dbReference type="EMBL" id="CAZ84766.1"/>
    </source>
</evidence>
<dbReference type="PANTHER" id="PTHR28526">
    <property type="entry name" value="ANAPHASE-PROMOTING COMPLEX SUBUNIT 13"/>
    <property type="match status" value="1"/>
</dbReference>
<dbReference type="eggNOG" id="ENOG502S7KP">
    <property type="taxonomic scope" value="Eukaryota"/>
</dbReference>
<accession>D5GJS3</accession>
<keyword evidence="7" id="KW-1133">Transmembrane helix</keyword>
<organism evidence="8 9">
    <name type="scientific">Tuber melanosporum (strain Mel28)</name>
    <name type="common">Perigord black truffle</name>
    <dbReference type="NCBI Taxonomy" id="656061"/>
    <lineage>
        <taxon>Eukaryota</taxon>
        <taxon>Fungi</taxon>
        <taxon>Dikarya</taxon>
        <taxon>Ascomycota</taxon>
        <taxon>Pezizomycotina</taxon>
        <taxon>Pezizomycetes</taxon>
        <taxon>Pezizales</taxon>
        <taxon>Tuberaceae</taxon>
        <taxon>Tuber</taxon>
    </lineage>
</organism>
<evidence type="ECO:0000256" key="5">
    <source>
        <dbReference type="ARBA" id="ARBA00023306"/>
    </source>
</evidence>
<evidence type="ECO:0000256" key="2">
    <source>
        <dbReference type="ARBA" id="ARBA00022618"/>
    </source>
</evidence>
<protein>
    <submittedName>
        <fullName evidence="8">(Perigord truffle) hypothetical protein</fullName>
    </submittedName>
</protein>
<keyword evidence="3" id="KW-0498">Mitosis</keyword>
<proteinExistence type="inferred from homology"/>
<dbReference type="PANTHER" id="PTHR28526:SF1">
    <property type="entry name" value="ANAPHASE-PROMOTING COMPLEX SUBUNIT 13"/>
    <property type="match status" value="1"/>
</dbReference>
<dbReference type="KEGG" id="tml:GSTUM_00009170001"/>
<dbReference type="AlphaFoldDB" id="D5GJS3"/>
<dbReference type="InterPro" id="IPR008401">
    <property type="entry name" value="Apc13"/>
</dbReference>
<reference evidence="8 9" key="1">
    <citation type="journal article" date="2010" name="Nature">
        <title>Perigord black truffle genome uncovers evolutionary origins and mechanisms of symbiosis.</title>
        <authorList>
            <person name="Martin F."/>
            <person name="Kohler A."/>
            <person name="Murat C."/>
            <person name="Balestrini R."/>
            <person name="Coutinho P.M."/>
            <person name="Jaillon O."/>
            <person name="Montanini B."/>
            <person name="Morin E."/>
            <person name="Noel B."/>
            <person name="Percudani R."/>
            <person name="Porcel B."/>
            <person name="Rubini A."/>
            <person name="Amicucci A."/>
            <person name="Amselem J."/>
            <person name="Anthouard V."/>
            <person name="Arcioni S."/>
            <person name="Artiguenave F."/>
            <person name="Aury J.M."/>
            <person name="Ballario P."/>
            <person name="Bolchi A."/>
            <person name="Brenna A."/>
            <person name="Brun A."/>
            <person name="Buee M."/>
            <person name="Cantarel B."/>
            <person name="Chevalier G."/>
            <person name="Couloux A."/>
            <person name="Da Silva C."/>
            <person name="Denoeud F."/>
            <person name="Duplessis S."/>
            <person name="Ghignone S."/>
            <person name="Hilselberger B."/>
            <person name="Iotti M."/>
            <person name="Marcais B."/>
            <person name="Mello A."/>
            <person name="Miranda M."/>
            <person name="Pacioni G."/>
            <person name="Quesneville H."/>
            <person name="Riccioni C."/>
            <person name="Ruotolo R."/>
            <person name="Splivallo R."/>
            <person name="Stocchi V."/>
            <person name="Tisserant E."/>
            <person name="Viscomi A.R."/>
            <person name="Zambonelli A."/>
            <person name="Zampieri E."/>
            <person name="Henrissat B."/>
            <person name="Lebrun M.H."/>
            <person name="Paolocci F."/>
            <person name="Bonfante P."/>
            <person name="Ottonello S."/>
            <person name="Wincker P."/>
        </authorList>
    </citation>
    <scope>NUCLEOTIDE SEQUENCE [LARGE SCALE GENOMIC DNA]</scope>
    <source>
        <strain evidence="8 9">Mel28</strain>
    </source>
</reference>
<evidence type="ECO:0000313" key="9">
    <source>
        <dbReference type="Proteomes" id="UP000006911"/>
    </source>
</evidence>
<dbReference type="GO" id="GO:0051301">
    <property type="term" value="P:cell division"/>
    <property type="evidence" value="ECO:0007669"/>
    <property type="project" value="UniProtKB-KW"/>
</dbReference>
<evidence type="ECO:0000256" key="3">
    <source>
        <dbReference type="ARBA" id="ARBA00022776"/>
    </source>
</evidence>
<evidence type="ECO:0000256" key="1">
    <source>
        <dbReference type="ARBA" id="ARBA00006940"/>
    </source>
</evidence>
<sequence length="214" mass="24028">MILNFVQSTRPRFGLNHELPGSFAFLAWRVLCFGTVALCVMISPIRYFSTQQRLSLPSSQEGIPDTTEPTISQQPPVPRSAVLYPHTAYSIPSIIFYPTIHLLCFGTPIESVKMSKDSKRTYVHLSSGRTADLFEEFCRDKLPNDDIYVPPHHQPINPEDEDDVIPDQHAAFGIAQAQQKKHEPAWKDLGLNELMAKGPKPHSMTGPLGRPLPR</sequence>
<evidence type="ECO:0000256" key="7">
    <source>
        <dbReference type="SAM" id="Phobius"/>
    </source>
</evidence>
<keyword evidence="7" id="KW-0472">Membrane</keyword>
<name>D5GJS3_TUBMM</name>
<comment type="similarity">
    <text evidence="1">Belongs to the APC13 family.</text>
</comment>
<dbReference type="GeneID" id="9186801"/>
<keyword evidence="7" id="KW-0812">Transmembrane</keyword>
<keyword evidence="2" id="KW-0132">Cell division</keyword>
<dbReference type="HOGENOM" id="CLU_1289777_0_0_1"/>
<dbReference type="InParanoid" id="D5GJS3"/>
<keyword evidence="5" id="KW-0131">Cell cycle</keyword>
<dbReference type="GO" id="GO:0005680">
    <property type="term" value="C:anaphase-promoting complex"/>
    <property type="evidence" value="ECO:0007669"/>
    <property type="project" value="InterPro"/>
</dbReference>
<keyword evidence="4" id="KW-0833">Ubl conjugation pathway</keyword>
<feature type="region of interest" description="Disordered" evidence="6">
    <location>
        <begin position="195"/>
        <end position="214"/>
    </location>
</feature>
<dbReference type="Pfam" id="PF05839">
    <property type="entry name" value="Apc13p"/>
    <property type="match status" value="1"/>
</dbReference>
<dbReference type="EMBL" id="FN430333">
    <property type="protein sequence ID" value="CAZ84766.1"/>
    <property type="molecule type" value="Genomic_DNA"/>
</dbReference>
<keyword evidence="9" id="KW-1185">Reference proteome</keyword>